<reference key="2">
    <citation type="submission" date="2011-08" db="EMBL/GenBank/DDBJ databases">
        <title>Genome sequence of Naumovozyma castellii.</title>
        <authorList>
            <person name="Gordon J.L."/>
            <person name="Armisen D."/>
            <person name="Proux-Wera E."/>
            <person name="OhEigeartaigh S.S."/>
            <person name="Byrne K.P."/>
            <person name="Wolfe K.H."/>
        </authorList>
    </citation>
    <scope>NUCLEOTIDE SEQUENCE</scope>
    <source>
        <strain>Type strain:CBS 4309</strain>
    </source>
</reference>
<accession>G0VHK1</accession>
<reference evidence="1 2" key="1">
    <citation type="journal article" date="2011" name="Proc. Natl. Acad. Sci. U.S.A.">
        <title>Evolutionary erosion of yeast sex chromosomes by mating-type switching accidents.</title>
        <authorList>
            <person name="Gordon J.L."/>
            <person name="Armisen D."/>
            <person name="Proux-Wera E."/>
            <person name="Oheigeartaigh S.S."/>
            <person name="Byrne K.P."/>
            <person name="Wolfe K.H."/>
        </authorList>
    </citation>
    <scope>NUCLEOTIDE SEQUENCE [LARGE SCALE GENOMIC DNA]</scope>
    <source>
        <strain evidence="2">ATCC 76901 / BCRC 22586 / CBS 4309 / NBRC 1992 / NRRL Y-12630</strain>
    </source>
</reference>
<dbReference type="Gene3D" id="3.30.450.70">
    <property type="match status" value="1"/>
</dbReference>
<dbReference type="FunCoup" id="G0VHK1">
    <property type="interactions" value="39"/>
</dbReference>
<proteinExistence type="predicted"/>
<dbReference type="GO" id="GO:0005829">
    <property type="term" value="C:cytosol"/>
    <property type="evidence" value="ECO:0007669"/>
    <property type="project" value="GOC"/>
</dbReference>
<keyword evidence="2" id="KW-1185">Reference proteome</keyword>
<dbReference type="OMA" id="VFGMLIK"/>
<dbReference type="OrthoDB" id="18320at2759"/>
<organism evidence="1 2">
    <name type="scientific">Naumovozyma castellii</name>
    <name type="common">Yeast</name>
    <name type="synonym">Saccharomyces castellii</name>
    <dbReference type="NCBI Taxonomy" id="27288"/>
    <lineage>
        <taxon>Eukaryota</taxon>
        <taxon>Fungi</taxon>
        <taxon>Dikarya</taxon>
        <taxon>Ascomycota</taxon>
        <taxon>Saccharomycotina</taxon>
        <taxon>Saccharomycetes</taxon>
        <taxon>Saccharomycetales</taxon>
        <taxon>Saccharomycetaceae</taxon>
        <taxon>Naumovozyma</taxon>
    </lineage>
</organism>
<dbReference type="Proteomes" id="UP000001640">
    <property type="component" value="Chromosome 7"/>
</dbReference>
<dbReference type="EMBL" id="HE576758">
    <property type="protein sequence ID" value="CCC71308.1"/>
    <property type="molecule type" value="Genomic_DNA"/>
</dbReference>
<dbReference type="AlphaFoldDB" id="G0VHK1"/>
<dbReference type="RefSeq" id="XP_003677659.1">
    <property type="nucleotide sequence ID" value="XM_003677611.1"/>
</dbReference>
<dbReference type="Pfam" id="PF04628">
    <property type="entry name" value="Sedlin_N"/>
    <property type="match status" value="1"/>
</dbReference>
<dbReference type="InterPro" id="IPR011012">
    <property type="entry name" value="Longin-like_dom_sf"/>
</dbReference>
<dbReference type="GO" id="GO:0065003">
    <property type="term" value="P:protein-containing complex assembly"/>
    <property type="evidence" value="ECO:0007669"/>
    <property type="project" value="EnsemblFungi"/>
</dbReference>
<name>G0VHK1_NAUCA</name>
<dbReference type="eggNOG" id="ENOG502S4FS">
    <property type="taxonomic scope" value="Eukaryota"/>
</dbReference>
<evidence type="ECO:0000313" key="1">
    <source>
        <dbReference type="EMBL" id="CCC71308.1"/>
    </source>
</evidence>
<protein>
    <submittedName>
        <fullName evidence="1">Uncharacterized protein</fullName>
    </submittedName>
</protein>
<evidence type="ECO:0000313" key="2">
    <source>
        <dbReference type="Proteomes" id="UP000001640"/>
    </source>
</evidence>
<dbReference type="KEGG" id="ncs:NCAS_0G04210"/>
<dbReference type="SUPFAM" id="SSF64356">
    <property type="entry name" value="SNARE-like"/>
    <property type="match status" value="1"/>
</dbReference>
<dbReference type="GeneID" id="96904972"/>
<dbReference type="HOGENOM" id="CLU_097630_1_0_1"/>
<dbReference type="InParanoid" id="G0VHK1"/>
<dbReference type="GO" id="GO:0006888">
    <property type="term" value="P:endoplasmic reticulum to Golgi vesicle-mediated transport"/>
    <property type="evidence" value="ECO:0007669"/>
    <property type="project" value="InterPro"/>
</dbReference>
<dbReference type="GO" id="GO:0034498">
    <property type="term" value="P:early endosome to Golgi transport"/>
    <property type="evidence" value="ECO:0007669"/>
    <property type="project" value="EnsemblFungi"/>
</dbReference>
<gene>
    <name evidence="1" type="primary">NCAS0G04210</name>
    <name evidence="1" type="ordered locus">NCAS_0G04210</name>
</gene>
<sequence length="154" mass="17357">MSIQLPAFISLIDENSKPITIYVPPSASNDVNEILKYNVLSNIAIDYFDSILIQWDTSELPPVKTLFQVEGISVFGMLIKQTALKIVIGFNTCFKEDDVNLIETFKIVKKIYIRVKSNPFNKESSDQNGLTEHLNAKFDKEFSSSIDINSSTKS</sequence>
<dbReference type="InterPro" id="IPR006722">
    <property type="entry name" value="Sedlin"/>
</dbReference>
<dbReference type="GO" id="GO:1990071">
    <property type="term" value="C:TRAPPII protein complex"/>
    <property type="evidence" value="ECO:0007669"/>
    <property type="project" value="EnsemblFungi"/>
</dbReference>
<dbReference type="STRING" id="1064592.G0VHK1"/>